<accession>U3PCZ5</accession>
<dbReference type="eggNOG" id="COG3087">
    <property type="taxonomic scope" value="Bacteria"/>
</dbReference>
<evidence type="ECO:0000313" key="2">
    <source>
        <dbReference type="Proteomes" id="UP000016743"/>
    </source>
</evidence>
<proteinExistence type="predicted"/>
<organism evidence="1 2">
    <name type="scientific">Leifsonia xyli subsp. cynodontis DSM 46306</name>
    <dbReference type="NCBI Taxonomy" id="1389489"/>
    <lineage>
        <taxon>Bacteria</taxon>
        <taxon>Bacillati</taxon>
        <taxon>Actinomycetota</taxon>
        <taxon>Actinomycetes</taxon>
        <taxon>Micrococcales</taxon>
        <taxon>Microbacteriaceae</taxon>
        <taxon>Leifsonia</taxon>
    </lineage>
</organism>
<reference evidence="1 2" key="1">
    <citation type="journal article" date="2013" name="Genome Announc.">
        <title>Complete Genome Sequence of Leifsonia xyli subsp. cynodontis Strain DSM46306, a Gram-Positive Bacterial Pathogen of Grasses.</title>
        <authorList>
            <person name="Monteiro-Vitorello C.B."/>
            <person name="Zerillo M.M."/>
            <person name="Van Sluys M.A."/>
            <person name="Camargo L.E."/>
            <person name="Kitajima J.P."/>
        </authorList>
    </citation>
    <scope>NUCLEOTIDE SEQUENCE [LARGE SCALE GENOMIC DNA]</scope>
    <source>
        <strain evidence="1 2">DSM 46306</strain>
    </source>
</reference>
<gene>
    <name evidence="1" type="ORF">O159_27640</name>
</gene>
<keyword evidence="2" id="KW-1185">Reference proteome</keyword>
<dbReference type="Proteomes" id="UP000016743">
    <property type="component" value="Chromosome"/>
</dbReference>
<dbReference type="KEGG" id="lxy:O159_27640"/>
<dbReference type="AlphaFoldDB" id="U3PCZ5"/>
<dbReference type="EMBL" id="CP006734">
    <property type="protein sequence ID" value="AGW42652.1"/>
    <property type="molecule type" value="Genomic_DNA"/>
</dbReference>
<name>U3PCZ5_LEIXC</name>
<dbReference type="PATRIC" id="fig|1389489.3.peg.2650"/>
<evidence type="ECO:0000313" key="1">
    <source>
        <dbReference type="EMBL" id="AGW42652.1"/>
    </source>
</evidence>
<sequence length="337" mass="35724">MRPVLLWSGVGLLLLLAFAAALGAVQRTFYSPGGFVTNYLEAIAAHDVRAAVSMPGAAPTPNALKQAGFPENASRELLRGDVLPQLTEIAIVSDRRLASGEHRVTARAREDGRPVTATFAVRPSGSVLGILPTWSFATTPLSVARIAVAHADSFTIAGHTLSPRAAAPGQPPDAFSVSADYLVLALARYEFGHTSAYSSAAPAVVTGVPGRIVETTIDAQPTGRFTAAVQKQLNSFLDQCARQQVLQPAGCPFGVDIDDRVKGAPAWRMVSYPEVRLQPGATAWTMDQSAGVVHLSVTVQSLFDGTVERRESDERMTVSLTSVTIRPDGSLRIVVAR</sequence>
<protein>
    <submittedName>
        <fullName evidence="1">Uncharacterized protein</fullName>
    </submittedName>
</protein>
<dbReference type="STRING" id="1389489.O159_27640"/>
<dbReference type="RefSeq" id="WP_021756123.1">
    <property type="nucleotide sequence ID" value="NC_022438.1"/>
</dbReference>
<dbReference type="HOGENOM" id="CLU_778045_0_0_11"/>